<dbReference type="RefSeq" id="WP_013656027.1">
    <property type="nucleotide sequence ID" value="NC_015275.1"/>
</dbReference>
<proteinExistence type="predicted"/>
<organism evidence="3 4">
    <name type="scientific">Cellulosilyticum lentocellum (strain ATCC 49066 / DSM 5427 / NCIMB 11756 / RHM5)</name>
    <name type="common">Clostridium lentocellum</name>
    <dbReference type="NCBI Taxonomy" id="642492"/>
    <lineage>
        <taxon>Bacteria</taxon>
        <taxon>Bacillati</taxon>
        <taxon>Bacillota</taxon>
        <taxon>Clostridia</taxon>
        <taxon>Lachnospirales</taxon>
        <taxon>Cellulosilyticaceae</taxon>
        <taxon>Cellulosilyticum</taxon>
    </lineage>
</organism>
<dbReference type="GO" id="GO:0009307">
    <property type="term" value="P:DNA restriction-modification system"/>
    <property type="evidence" value="ECO:0007669"/>
    <property type="project" value="InterPro"/>
</dbReference>
<evidence type="ECO:0000256" key="1">
    <source>
        <dbReference type="SAM" id="Phobius"/>
    </source>
</evidence>
<dbReference type="PANTHER" id="PTHR30015">
    <property type="entry name" value="MRR RESTRICTION SYSTEM PROTEIN"/>
    <property type="match status" value="1"/>
</dbReference>
<keyword evidence="4" id="KW-1185">Reference proteome</keyword>
<dbReference type="InterPro" id="IPR052906">
    <property type="entry name" value="Type_IV_Methyl-Rstrct_Enzyme"/>
</dbReference>
<dbReference type="eggNOG" id="COG1787">
    <property type="taxonomic scope" value="Bacteria"/>
</dbReference>
<dbReference type="GO" id="GO:0003677">
    <property type="term" value="F:DNA binding"/>
    <property type="evidence" value="ECO:0007669"/>
    <property type="project" value="InterPro"/>
</dbReference>
<keyword evidence="3" id="KW-0540">Nuclease</keyword>
<dbReference type="Gene3D" id="3.40.1350.10">
    <property type="match status" value="1"/>
</dbReference>
<dbReference type="PANTHER" id="PTHR30015:SF7">
    <property type="entry name" value="TYPE IV METHYL-DIRECTED RESTRICTION ENZYME ECOKMRR"/>
    <property type="match status" value="1"/>
</dbReference>
<feature type="transmembrane region" description="Helical" evidence="1">
    <location>
        <begin position="5"/>
        <end position="21"/>
    </location>
</feature>
<feature type="domain" description="Restriction endonuclease type IV Mrr" evidence="2">
    <location>
        <begin position="82"/>
        <end position="192"/>
    </location>
</feature>
<gene>
    <name evidence="3" type="ordered locus">Clole_0996</name>
</gene>
<dbReference type="InterPro" id="IPR011335">
    <property type="entry name" value="Restrct_endonuc-II-like"/>
</dbReference>
<keyword evidence="1" id="KW-1133">Transmembrane helix</keyword>
<keyword evidence="3" id="KW-0378">Hydrolase</keyword>
<dbReference type="InterPro" id="IPR011856">
    <property type="entry name" value="tRNA_endonuc-like_dom_sf"/>
</dbReference>
<keyword evidence="1" id="KW-0472">Membrane</keyword>
<keyword evidence="1" id="KW-0812">Transmembrane</keyword>
<accession>F2JRB9</accession>
<evidence type="ECO:0000313" key="4">
    <source>
        <dbReference type="Proteomes" id="UP000008467"/>
    </source>
</evidence>
<name>F2JRB9_CELLD</name>
<dbReference type="AlphaFoldDB" id="F2JRB9"/>
<evidence type="ECO:0000313" key="3">
    <source>
        <dbReference type="EMBL" id="ADZ82728.1"/>
    </source>
</evidence>
<dbReference type="SUPFAM" id="SSF52980">
    <property type="entry name" value="Restriction endonuclease-like"/>
    <property type="match status" value="1"/>
</dbReference>
<sequence length="204" mass="23715">MKYIFNGLIMLFSFYIALLIFKGEANTLTYFTLIFIEWVLMLIGKPFLRQSTFSRLYKKGSLGDERGPYGKIHMNSIEEDLNKVEAKDFDKLIADLYQTKGYEVECIPKSEQMGINLIARRRKEVVVICTKYRTEIDADSWKEAVQGVSENMKHYKANRGIVITNSKFNNYDIKEARPKHTQLIDYHLLVPLIKEGMLINLKNG</sequence>
<dbReference type="KEGG" id="cle:Clole_0996"/>
<dbReference type="HOGENOM" id="CLU_1341259_0_0_9"/>
<dbReference type="GO" id="GO:0015666">
    <property type="term" value="F:restriction endodeoxyribonuclease activity"/>
    <property type="evidence" value="ECO:0007669"/>
    <property type="project" value="TreeGrafter"/>
</dbReference>
<dbReference type="Proteomes" id="UP000008467">
    <property type="component" value="Chromosome"/>
</dbReference>
<dbReference type="EMBL" id="CP002582">
    <property type="protein sequence ID" value="ADZ82728.1"/>
    <property type="molecule type" value="Genomic_DNA"/>
</dbReference>
<evidence type="ECO:0000259" key="2">
    <source>
        <dbReference type="Pfam" id="PF04471"/>
    </source>
</evidence>
<dbReference type="STRING" id="642492.Clole_0996"/>
<keyword evidence="3" id="KW-0255">Endonuclease</keyword>
<feature type="transmembrane region" description="Helical" evidence="1">
    <location>
        <begin position="27"/>
        <end position="48"/>
    </location>
</feature>
<dbReference type="InterPro" id="IPR007560">
    <property type="entry name" value="Restrct_endonuc_IV_Mrr"/>
</dbReference>
<protein>
    <submittedName>
        <fullName evidence="3">Restriction endonuclease</fullName>
    </submittedName>
</protein>
<reference evidence="3 4" key="1">
    <citation type="journal article" date="2011" name="J. Bacteriol.">
        <title>Complete genome sequence of the cellulose-degrading bacterium Cellulosilyticum lentocellum.</title>
        <authorList>
            <consortium name="US DOE Joint Genome Institute"/>
            <person name="Miller D.A."/>
            <person name="Suen G."/>
            <person name="Bruce D."/>
            <person name="Copeland A."/>
            <person name="Cheng J.F."/>
            <person name="Detter C."/>
            <person name="Goodwin L.A."/>
            <person name="Han C.S."/>
            <person name="Hauser L.J."/>
            <person name="Land M.L."/>
            <person name="Lapidus A."/>
            <person name="Lucas S."/>
            <person name="Meincke L."/>
            <person name="Pitluck S."/>
            <person name="Tapia R."/>
            <person name="Teshima H."/>
            <person name="Woyke T."/>
            <person name="Fox B.G."/>
            <person name="Angert E.R."/>
            <person name="Currie C.R."/>
        </authorList>
    </citation>
    <scope>NUCLEOTIDE SEQUENCE [LARGE SCALE GENOMIC DNA]</scope>
    <source>
        <strain evidence="4">ATCC 49066 / DSM 5427 / NCIMB 11756 / RHM5</strain>
    </source>
</reference>
<dbReference type="Pfam" id="PF04471">
    <property type="entry name" value="Mrr_cat"/>
    <property type="match status" value="1"/>
</dbReference>